<dbReference type="Proteomes" id="UP000053462">
    <property type="component" value="Unassembled WGS sequence"/>
</dbReference>
<evidence type="ECO:0000313" key="14">
    <source>
        <dbReference type="Proteomes" id="UP000053462"/>
    </source>
</evidence>
<evidence type="ECO:0000256" key="6">
    <source>
        <dbReference type="ARBA" id="ARBA00022842"/>
    </source>
</evidence>
<comment type="similarity">
    <text evidence="2 10">Belongs to the TRAFAC class TrmE-Era-EngA-EngB-Septin-like GTPase superfamily. EngB GTPase family.</text>
</comment>
<comment type="cofactor">
    <cofactor evidence="1">
        <name>Mg(2+)</name>
        <dbReference type="ChEBI" id="CHEBI:18420"/>
    </cofactor>
</comment>
<evidence type="ECO:0000256" key="1">
    <source>
        <dbReference type="ARBA" id="ARBA00001946"/>
    </source>
</evidence>
<dbReference type="GO" id="GO:0051301">
    <property type="term" value="P:cell division"/>
    <property type="evidence" value="ECO:0007669"/>
    <property type="project" value="UniProtKB-KW"/>
</dbReference>
<dbReference type="Gene3D" id="3.40.50.300">
    <property type="entry name" value="P-loop containing nucleotide triphosphate hydrolases"/>
    <property type="match status" value="1"/>
</dbReference>
<evidence type="ECO:0000256" key="5">
    <source>
        <dbReference type="ARBA" id="ARBA00022741"/>
    </source>
</evidence>
<name>A0A100XWK2_9EURY</name>
<keyword evidence="7 10" id="KW-0342">GTP-binding</keyword>
<keyword evidence="6" id="KW-0460">Magnesium</keyword>
<dbReference type="Pfam" id="PF01926">
    <property type="entry name" value="MMR_HSR1"/>
    <property type="match status" value="1"/>
</dbReference>
<dbReference type="InterPro" id="IPR019987">
    <property type="entry name" value="GTP-bd_ribosome_bio_YsxC"/>
</dbReference>
<dbReference type="HAMAP" id="MF_00321">
    <property type="entry name" value="GTPase_EngB"/>
    <property type="match status" value="1"/>
</dbReference>
<dbReference type="OrthoDB" id="65113at2157"/>
<evidence type="ECO:0000256" key="2">
    <source>
        <dbReference type="ARBA" id="ARBA00009638"/>
    </source>
</evidence>
<accession>A0A100XWK2</accession>
<dbReference type="InterPro" id="IPR005225">
    <property type="entry name" value="Small_GTP-bd"/>
</dbReference>
<keyword evidence="5 10" id="KW-0547">Nucleotide-binding</keyword>
<proteinExistence type="inferred from homology"/>
<dbReference type="NCBIfam" id="TIGR00231">
    <property type="entry name" value="small_GTP"/>
    <property type="match status" value="1"/>
</dbReference>
<evidence type="ECO:0000256" key="8">
    <source>
        <dbReference type="ARBA" id="ARBA00023210"/>
    </source>
</evidence>
<dbReference type="InterPro" id="IPR006073">
    <property type="entry name" value="GTP-bd"/>
</dbReference>
<dbReference type="RefSeq" id="WP_058939418.1">
    <property type="nucleotide sequence ID" value="NZ_LLYW01000034.1"/>
</dbReference>
<evidence type="ECO:0000256" key="3">
    <source>
        <dbReference type="ARBA" id="ARBA00022618"/>
    </source>
</evidence>
<keyword evidence="4" id="KW-0479">Metal-binding</keyword>
<feature type="compositionally biased region" description="Acidic residues" evidence="11">
    <location>
        <begin position="191"/>
        <end position="200"/>
    </location>
</feature>
<dbReference type="PANTHER" id="PTHR11649">
    <property type="entry name" value="MSS1/TRME-RELATED GTP-BINDING PROTEIN"/>
    <property type="match status" value="1"/>
</dbReference>
<keyword evidence="8 10" id="KW-0717">Septation</keyword>
<protein>
    <recommendedName>
        <fullName evidence="10">Probable GTP-binding protein EngB</fullName>
    </recommendedName>
</protein>
<evidence type="ECO:0000313" key="13">
    <source>
        <dbReference type="EMBL" id="KUH32532.1"/>
    </source>
</evidence>
<comment type="function">
    <text evidence="10">Necessary for normal cell division and for the maintenance of normal septation.</text>
</comment>
<evidence type="ECO:0000256" key="9">
    <source>
        <dbReference type="ARBA" id="ARBA00023306"/>
    </source>
</evidence>
<evidence type="ECO:0000256" key="7">
    <source>
        <dbReference type="ARBA" id="ARBA00023134"/>
    </source>
</evidence>
<reference evidence="13 14" key="1">
    <citation type="submission" date="2015-10" db="EMBL/GenBank/DDBJ databases">
        <title>Draft genome sequence of Thermococcus celericrescens strain DSM 17994.</title>
        <authorList>
            <person name="Hong S.-J."/>
            <person name="Park C.-E."/>
            <person name="Shin J.-H."/>
        </authorList>
    </citation>
    <scope>NUCLEOTIDE SEQUENCE [LARGE SCALE GENOMIC DNA]</scope>
    <source>
        <strain evidence="13 14">DSM 17994</strain>
    </source>
</reference>
<evidence type="ECO:0000259" key="12">
    <source>
        <dbReference type="PROSITE" id="PS51706"/>
    </source>
</evidence>
<dbReference type="EMBL" id="LLYW01000034">
    <property type="protein sequence ID" value="KUH32532.1"/>
    <property type="molecule type" value="Genomic_DNA"/>
</dbReference>
<dbReference type="PANTHER" id="PTHR11649:SF13">
    <property type="entry name" value="ENGB-TYPE G DOMAIN-CONTAINING PROTEIN"/>
    <property type="match status" value="1"/>
</dbReference>
<organism evidence="13 14">
    <name type="scientific">Thermococcus celericrescens</name>
    <dbReference type="NCBI Taxonomy" id="227598"/>
    <lineage>
        <taxon>Archaea</taxon>
        <taxon>Methanobacteriati</taxon>
        <taxon>Methanobacteriota</taxon>
        <taxon>Thermococci</taxon>
        <taxon>Thermococcales</taxon>
        <taxon>Thermococcaceae</taxon>
        <taxon>Thermococcus</taxon>
    </lineage>
</organism>
<dbReference type="GO" id="GO:0046872">
    <property type="term" value="F:metal ion binding"/>
    <property type="evidence" value="ECO:0007669"/>
    <property type="project" value="UniProtKB-KW"/>
</dbReference>
<dbReference type="PROSITE" id="PS51706">
    <property type="entry name" value="G_ENGB"/>
    <property type="match status" value="1"/>
</dbReference>
<comment type="caution">
    <text evidence="13">The sequence shown here is derived from an EMBL/GenBank/DDBJ whole genome shotgun (WGS) entry which is preliminary data.</text>
</comment>
<dbReference type="NCBIfam" id="NF003255">
    <property type="entry name" value="PRK04213.1"/>
    <property type="match status" value="1"/>
</dbReference>
<feature type="domain" description="EngB-type G" evidence="12">
    <location>
        <begin position="1"/>
        <end position="182"/>
    </location>
</feature>
<keyword evidence="9 10" id="KW-0131">Cell cycle</keyword>
<sequence length="209" mass="23704">MIIFVGRSNVGKSTLIFRLTGKWVKRGKRPGVTRKPVEINWRGKLVVDMPGFGFMSGVPKAKQERIKDEIVHFIEDNAEEIELAVLVVDGKAAPEIIERWEKRGEIPIDVEFYVFLRELGIPVIVAVNKMDKIRNLQRTINFLAEKFGVPYSEVPETFIPISAKFGKNLLELRKLMEKKLEGGRKRPSAETESENLENDVGDGLLDAVE</sequence>
<dbReference type="CDD" id="cd01876">
    <property type="entry name" value="YihA_EngB"/>
    <property type="match status" value="1"/>
</dbReference>
<keyword evidence="14" id="KW-1185">Reference proteome</keyword>
<evidence type="ECO:0000256" key="11">
    <source>
        <dbReference type="SAM" id="MobiDB-lite"/>
    </source>
</evidence>
<keyword evidence="3 10" id="KW-0132">Cell division</keyword>
<evidence type="ECO:0000256" key="10">
    <source>
        <dbReference type="HAMAP-Rule" id="MF_00321"/>
    </source>
</evidence>
<feature type="region of interest" description="Disordered" evidence="11">
    <location>
        <begin position="180"/>
        <end position="209"/>
    </location>
</feature>
<dbReference type="AlphaFoldDB" id="A0A100XWK2"/>
<feature type="compositionally biased region" description="Basic and acidic residues" evidence="11">
    <location>
        <begin position="180"/>
        <end position="189"/>
    </location>
</feature>
<evidence type="ECO:0000256" key="4">
    <source>
        <dbReference type="ARBA" id="ARBA00022723"/>
    </source>
</evidence>
<dbReference type="InterPro" id="IPR027417">
    <property type="entry name" value="P-loop_NTPase"/>
</dbReference>
<dbReference type="GO" id="GO:0005525">
    <property type="term" value="F:GTP binding"/>
    <property type="evidence" value="ECO:0007669"/>
    <property type="project" value="UniProtKB-UniRule"/>
</dbReference>
<dbReference type="SUPFAM" id="SSF52540">
    <property type="entry name" value="P-loop containing nucleoside triphosphate hydrolases"/>
    <property type="match status" value="1"/>
</dbReference>
<dbReference type="STRING" id="227598.APY94_09550"/>
<gene>
    <name evidence="10" type="primary">engB</name>
    <name evidence="13" type="ORF">APY94_09550</name>
</gene>
<dbReference type="InterPro" id="IPR030393">
    <property type="entry name" value="G_ENGB_dom"/>
</dbReference>